<evidence type="ECO:0000313" key="1">
    <source>
        <dbReference type="EMBL" id="PRX39848.1"/>
    </source>
</evidence>
<dbReference type="OrthoDB" id="2988968at2"/>
<keyword evidence="2" id="KW-1185">Reference proteome</keyword>
<sequence>MAKFRLPEVVSKTLEQYKRQGERYQIFPCRIEVNGNTYYGASYHLGQPVTGYITIKEDGSVPSLKLEEVELATRMNFELSNINEALYTTGFRVARKRHLGFMRRTLSILRWVERTMKHEMPLDIQKALEGFIKAPQSTIENHLRFKELVKKADRHISQRVKDQVVTPEDLKILNDYHYELWKCATMQNIVQMNTYEDRKKVIRYLFQKKKIFPAIALWFYHIRMHPDEEKVKPKDREMMKEVIDVYINGNMEREEKMFQKALEITRNPK</sequence>
<accession>A0A2T0LCY5</accession>
<name>A0A2T0LCY5_9BACL</name>
<reference evidence="1 2" key="1">
    <citation type="submission" date="2018-03" db="EMBL/GenBank/DDBJ databases">
        <title>Genomic Encyclopedia of Archaeal and Bacterial Type Strains, Phase II (KMG-II): from individual species to whole genera.</title>
        <authorList>
            <person name="Goeker M."/>
        </authorList>
    </citation>
    <scope>NUCLEOTIDE SEQUENCE [LARGE SCALE GENOMIC DNA]</scope>
    <source>
        <strain evidence="1 2">DSM 44946</strain>
    </source>
</reference>
<dbReference type="RefSeq" id="WP_106345723.1">
    <property type="nucleotide sequence ID" value="NZ_PVNE01000019.1"/>
</dbReference>
<dbReference type="AlphaFoldDB" id="A0A2T0LCY5"/>
<dbReference type="Proteomes" id="UP000237797">
    <property type="component" value="Unassembled WGS sequence"/>
</dbReference>
<evidence type="ECO:0000313" key="2">
    <source>
        <dbReference type="Proteomes" id="UP000237797"/>
    </source>
</evidence>
<protein>
    <submittedName>
        <fullName evidence="1">Uncharacterized protein</fullName>
    </submittedName>
</protein>
<organism evidence="1 2">
    <name type="scientific">Planifilum fimeticola</name>
    <dbReference type="NCBI Taxonomy" id="201975"/>
    <lineage>
        <taxon>Bacteria</taxon>
        <taxon>Bacillati</taxon>
        <taxon>Bacillota</taxon>
        <taxon>Bacilli</taxon>
        <taxon>Bacillales</taxon>
        <taxon>Thermoactinomycetaceae</taxon>
        <taxon>Planifilum</taxon>
    </lineage>
</organism>
<dbReference type="EMBL" id="PVNE01000019">
    <property type="protein sequence ID" value="PRX39848.1"/>
    <property type="molecule type" value="Genomic_DNA"/>
</dbReference>
<proteinExistence type="predicted"/>
<comment type="caution">
    <text evidence="1">The sequence shown here is derived from an EMBL/GenBank/DDBJ whole genome shotgun (WGS) entry which is preliminary data.</text>
</comment>
<gene>
    <name evidence="1" type="ORF">CLV97_1196</name>
</gene>